<dbReference type="EMBL" id="RCHU02000006">
    <property type="protein sequence ID" value="KAL3586042.1"/>
    <property type="molecule type" value="Genomic_DNA"/>
</dbReference>
<reference evidence="1 2" key="1">
    <citation type="journal article" date="2024" name="Plant Biotechnol. J.">
        <title>Genome and CRISPR/Cas9 system of a widespread forest tree (Populus alba) in the world.</title>
        <authorList>
            <person name="Liu Y.J."/>
            <person name="Jiang P.F."/>
            <person name="Han X.M."/>
            <person name="Li X.Y."/>
            <person name="Wang H.M."/>
            <person name="Wang Y.J."/>
            <person name="Wang X.X."/>
            <person name="Zeng Q.Y."/>
        </authorList>
    </citation>
    <scope>NUCLEOTIDE SEQUENCE [LARGE SCALE GENOMIC DNA]</scope>
    <source>
        <strain evidence="2">cv. PAL-ZL1</strain>
    </source>
</reference>
<comment type="caution">
    <text evidence="1">The sequence shown here is derived from an EMBL/GenBank/DDBJ whole genome shotgun (WGS) entry which is preliminary data.</text>
</comment>
<dbReference type="Proteomes" id="UP000309997">
    <property type="component" value="Unassembled WGS sequence"/>
</dbReference>
<organism evidence="1 2">
    <name type="scientific">Populus alba</name>
    <name type="common">White poplar</name>
    <dbReference type="NCBI Taxonomy" id="43335"/>
    <lineage>
        <taxon>Eukaryota</taxon>
        <taxon>Viridiplantae</taxon>
        <taxon>Streptophyta</taxon>
        <taxon>Embryophyta</taxon>
        <taxon>Tracheophyta</taxon>
        <taxon>Spermatophyta</taxon>
        <taxon>Magnoliopsida</taxon>
        <taxon>eudicotyledons</taxon>
        <taxon>Gunneridae</taxon>
        <taxon>Pentapetalae</taxon>
        <taxon>rosids</taxon>
        <taxon>fabids</taxon>
        <taxon>Malpighiales</taxon>
        <taxon>Salicaceae</taxon>
        <taxon>Saliceae</taxon>
        <taxon>Populus</taxon>
    </lineage>
</organism>
<gene>
    <name evidence="1" type="ORF">D5086_012909</name>
</gene>
<name>A0ACC4C481_POPAL</name>
<proteinExistence type="predicted"/>
<accession>A0ACC4C481</accession>
<evidence type="ECO:0000313" key="1">
    <source>
        <dbReference type="EMBL" id="KAL3586042.1"/>
    </source>
</evidence>
<protein>
    <submittedName>
        <fullName evidence="1">Uncharacterized protein</fullName>
    </submittedName>
</protein>
<keyword evidence="2" id="KW-1185">Reference proteome</keyword>
<sequence length="685" mass="77194">MFLLCSSFPFVAVINQRFPLKKCRWCGPGGVSRRGLLVKEIEAIMQTPKAKTISLEVSRKKSPATPRTRQLKTPGAETDCVSPNPASRTPKDRSPKVTERKSPRSPATEITVVDTVVYSLCYPLSVLRAQKKRPSKVSELESQLAQLQEDLKKAKEQLNTSESWKRRSQQEAEDTKKQLLTMSVNLEESQHQLMELSSSEDVRVQELRKISHDRDKAWESELEAVQKQHSIDYSALASAMNETQRLKTQLEMAVESEASQTKHVESVHAELKGLRLELTETLSLVEKMKIELSDTRESEAQALELASKTQKQLEEANATADMLQADGVKAMEAYRSLSLELEQSRAQEKSLEEFVSKLQADLANVSEKTVENPTGDVQVSRESVENEETKQLEAEMNLLKNEVGQLRSLLEATETRYQEEYIQSTLQIRSAYEQVERTKLESGQKEAKLETELKKAKNNIEELRANLMDKETELQGISEENEELMLKIKKNQPSEREAELAMGLKNLEHDLAELKASLLDKEAQLQRVAEENETLKTEIKKGEIEQSKVNDESVAMAETARASEHEALMKLGYLTEEADKSSRRAARVTEQLDAAQAANTEMEAELRRLKVQADQWRKAAEAAAAMLSTGNNGKFVERTGSLDSNYNPIAGNMGSPCSEDMDDSPRKKNRNMLKKIGVLWKKGQK</sequence>
<evidence type="ECO:0000313" key="2">
    <source>
        <dbReference type="Proteomes" id="UP000309997"/>
    </source>
</evidence>